<dbReference type="InterPro" id="IPR050113">
    <property type="entry name" value="Ub_conjugating_enzyme"/>
</dbReference>
<dbReference type="EMBL" id="CAJNOQ010009429">
    <property type="protein sequence ID" value="CAF1224852.1"/>
    <property type="molecule type" value="Genomic_DNA"/>
</dbReference>
<evidence type="ECO:0000313" key="6">
    <source>
        <dbReference type="EMBL" id="CAF1224852.1"/>
    </source>
</evidence>
<dbReference type="Pfam" id="PF00179">
    <property type="entry name" value="UQ_con"/>
    <property type="match status" value="1"/>
</dbReference>
<dbReference type="GO" id="GO:0005524">
    <property type="term" value="F:ATP binding"/>
    <property type="evidence" value="ECO:0007669"/>
    <property type="project" value="UniProtKB-UniRule"/>
</dbReference>
<keyword evidence="4" id="KW-0067">ATP-binding</keyword>
<protein>
    <recommendedName>
        <fullName evidence="5">UBC core domain-containing protein</fullName>
    </recommendedName>
</protein>
<dbReference type="InterPro" id="IPR023313">
    <property type="entry name" value="UBQ-conjugating_AS"/>
</dbReference>
<dbReference type="Proteomes" id="UP000663829">
    <property type="component" value="Unassembled WGS sequence"/>
</dbReference>
<dbReference type="SUPFAM" id="SSF54495">
    <property type="entry name" value="UBC-like"/>
    <property type="match status" value="1"/>
</dbReference>
<keyword evidence="2 4" id="KW-0833">Ubl conjugation pathway</keyword>
<accession>A0A814Y5C3</accession>
<keyword evidence="4" id="KW-0547">Nucleotide-binding</keyword>
<dbReference type="Gene3D" id="3.10.110.10">
    <property type="entry name" value="Ubiquitin Conjugating Enzyme"/>
    <property type="match status" value="1"/>
</dbReference>
<evidence type="ECO:0000256" key="1">
    <source>
        <dbReference type="ARBA" id="ARBA00022679"/>
    </source>
</evidence>
<gene>
    <name evidence="6" type="ORF">GPM918_LOCUS24873</name>
    <name evidence="7" type="ORF">SRO942_LOCUS24874</name>
</gene>
<evidence type="ECO:0000256" key="4">
    <source>
        <dbReference type="RuleBase" id="RU362109"/>
    </source>
</evidence>
<comment type="caution">
    <text evidence="6">The sequence shown here is derived from an EMBL/GenBank/DDBJ whole genome shotgun (WGS) entry which is preliminary data.</text>
</comment>
<dbReference type="PROSITE" id="PS50127">
    <property type="entry name" value="UBC_2"/>
    <property type="match status" value="1"/>
</dbReference>
<feature type="active site" description="Glycyl thioester intermediate" evidence="3">
    <location>
        <position position="198"/>
    </location>
</feature>
<dbReference type="PANTHER" id="PTHR24067">
    <property type="entry name" value="UBIQUITIN-CONJUGATING ENZYME E2"/>
    <property type="match status" value="1"/>
</dbReference>
<organism evidence="6 8">
    <name type="scientific">Didymodactylos carnosus</name>
    <dbReference type="NCBI Taxonomy" id="1234261"/>
    <lineage>
        <taxon>Eukaryota</taxon>
        <taxon>Metazoa</taxon>
        <taxon>Spiralia</taxon>
        <taxon>Gnathifera</taxon>
        <taxon>Rotifera</taxon>
        <taxon>Eurotatoria</taxon>
        <taxon>Bdelloidea</taxon>
        <taxon>Philodinida</taxon>
        <taxon>Philodinidae</taxon>
        <taxon>Didymodactylos</taxon>
    </lineage>
</organism>
<evidence type="ECO:0000313" key="8">
    <source>
        <dbReference type="Proteomes" id="UP000663829"/>
    </source>
</evidence>
<dbReference type="OrthoDB" id="10069349at2759"/>
<feature type="domain" description="UBC core" evidence="5">
    <location>
        <begin position="114"/>
        <end position="260"/>
    </location>
</feature>
<comment type="similarity">
    <text evidence="4">Belongs to the ubiquitin-conjugating enzyme family.</text>
</comment>
<keyword evidence="8" id="KW-1185">Reference proteome</keyword>
<dbReference type="InterPro" id="IPR016135">
    <property type="entry name" value="UBQ-conjugating_enzyme/RWD"/>
</dbReference>
<dbReference type="GO" id="GO:0016740">
    <property type="term" value="F:transferase activity"/>
    <property type="evidence" value="ECO:0007669"/>
    <property type="project" value="UniProtKB-KW"/>
</dbReference>
<dbReference type="SMART" id="SM00212">
    <property type="entry name" value="UBCc"/>
    <property type="match status" value="1"/>
</dbReference>
<keyword evidence="1" id="KW-0808">Transferase</keyword>
<proteinExistence type="inferred from homology"/>
<dbReference type="AlphaFoldDB" id="A0A814Y5C3"/>
<dbReference type="Proteomes" id="UP000681722">
    <property type="component" value="Unassembled WGS sequence"/>
</dbReference>
<name>A0A814Y5C3_9BILA</name>
<dbReference type="InterPro" id="IPR000608">
    <property type="entry name" value="UBC"/>
</dbReference>
<evidence type="ECO:0000313" key="7">
    <source>
        <dbReference type="EMBL" id="CAF3987814.1"/>
    </source>
</evidence>
<evidence type="ECO:0000256" key="3">
    <source>
        <dbReference type="PROSITE-ProRule" id="PRU10133"/>
    </source>
</evidence>
<reference evidence="6" key="1">
    <citation type="submission" date="2021-02" db="EMBL/GenBank/DDBJ databases">
        <authorList>
            <person name="Nowell W R."/>
        </authorList>
    </citation>
    <scope>NUCLEOTIDE SEQUENCE</scope>
</reference>
<dbReference type="PROSITE" id="PS00183">
    <property type="entry name" value="UBC_1"/>
    <property type="match status" value="1"/>
</dbReference>
<evidence type="ECO:0000259" key="5">
    <source>
        <dbReference type="PROSITE" id="PS50127"/>
    </source>
</evidence>
<dbReference type="EMBL" id="CAJOBC010009431">
    <property type="protein sequence ID" value="CAF3987814.1"/>
    <property type="molecule type" value="Genomic_DNA"/>
</dbReference>
<sequence length="260" mass="30538">MDNVWELLLVRSAEEDEMEGEIKSNYLPNQMGETNMYVILAKYLSFGGPNGNDKTTQYCEFLLANLYVDDPDRDQVQRWLNQFQQEQTANTRRIDMTRSLLVQPQVFSKPISPGCVRRIENERNDWIFRKPIFMDRLSDKDEFNWEVIIHGPTNTPYENGKFKIHIRFTELYPLKPPNCQMVTTIFHPNIDKSSGEICLDLLRENWKSTLTIGNILKGIFDLLQEPTAEYCMQPDKGILYLTNRDEFNRLAKEYTVTYAI</sequence>
<evidence type="ECO:0000256" key="2">
    <source>
        <dbReference type="ARBA" id="ARBA00022786"/>
    </source>
</evidence>